<dbReference type="InterPro" id="IPR008767">
    <property type="entry name" value="Phage_SPP1_head-tail_adaptor"/>
</dbReference>
<dbReference type="Gene3D" id="2.40.10.270">
    <property type="entry name" value="Bacteriophage SPP1 head-tail adaptor protein"/>
    <property type="match status" value="1"/>
</dbReference>
<proteinExistence type="predicted"/>
<dbReference type="Pfam" id="PF05521">
    <property type="entry name" value="Phage_HCP"/>
    <property type="match status" value="1"/>
</dbReference>
<sequence>MTRRGIAPVLRQALVLEEVSASPDGAGGYREEWVTLGTLYAEVIAGTGRERTADLVTLSMVPWRITVRGAPVGASERPRPGQRFRQGPRRFRILSVAERDAAGRYLLCLAHEEVAL</sequence>
<accession>A0ABW4S3J2</accession>
<name>A0ABW4S3J2_9RHOB</name>
<dbReference type="RefSeq" id="WP_390260515.1">
    <property type="nucleotide sequence ID" value="NZ_JBHUGH010000005.1"/>
</dbReference>
<dbReference type="EMBL" id="JBHUGH010000005">
    <property type="protein sequence ID" value="MFD1912137.1"/>
    <property type="molecule type" value="Genomic_DNA"/>
</dbReference>
<dbReference type="Proteomes" id="UP001597353">
    <property type="component" value="Unassembled WGS sequence"/>
</dbReference>
<gene>
    <name evidence="1" type="ORF">ACFSGJ_07905</name>
</gene>
<keyword evidence="2" id="KW-1185">Reference proteome</keyword>
<dbReference type="InterPro" id="IPR038666">
    <property type="entry name" value="SSP1_head-tail_sf"/>
</dbReference>
<comment type="caution">
    <text evidence="1">The sequence shown here is derived from an EMBL/GenBank/DDBJ whole genome shotgun (WGS) entry which is preliminary data.</text>
</comment>
<protein>
    <submittedName>
        <fullName evidence="1">Head-tail adaptor protein</fullName>
    </submittedName>
</protein>
<reference evidence="2" key="1">
    <citation type="journal article" date="2019" name="Int. J. Syst. Evol. Microbiol.">
        <title>The Global Catalogue of Microorganisms (GCM) 10K type strain sequencing project: providing services to taxonomists for standard genome sequencing and annotation.</title>
        <authorList>
            <consortium name="The Broad Institute Genomics Platform"/>
            <consortium name="The Broad Institute Genome Sequencing Center for Infectious Disease"/>
            <person name="Wu L."/>
            <person name="Ma J."/>
        </authorList>
    </citation>
    <scope>NUCLEOTIDE SEQUENCE [LARGE SCALE GENOMIC DNA]</scope>
    <source>
        <strain evidence="2">CGMCC 4.7242</strain>
    </source>
</reference>
<organism evidence="1 2">
    <name type="scientific">Halodurantibacterium flavum</name>
    <dbReference type="NCBI Taxonomy" id="1382802"/>
    <lineage>
        <taxon>Bacteria</taxon>
        <taxon>Pseudomonadati</taxon>
        <taxon>Pseudomonadota</taxon>
        <taxon>Alphaproteobacteria</taxon>
        <taxon>Rhodobacterales</taxon>
        <taxon>Paracoccaceae</taxon>
        <taxon>Halodurantibacterium</taxon>
    </lineage>
</organism>
<evidence type="ECO:0000313" key="2">
    <source>
        <dbReference type="Proteomes" id="UP001597353"/>
    </source>
</evidence>
<evidence type="ECO:0000313" key="1">
    <source>
        <dbReference type="EMBL" id="MFD1912137.1"/>
    </source>
</evidence>